<dbReference type="EMBL" id="JACHMM010000001">
    <property type="protein sequence ID" value="MBB5788907.1"/>
    <property type="molecule type" value="Genomic_DNA"/>
</dbReference>
<sequence>MWSADRPLLEVHDLHVDGALHGVSLFVREGEVVCVVGPNGAGKSTLLHAMSGLAPVSRGRVLFDDRDITGVGPADGLRSAGVALVPQYRTIFPEMTVRENLTLGLSPHRDRAAVRARLGYAYDVFPRLAAQARRAAGDLAVADRRVLELARALVWTPRLILIDELSAGLPPALAAPIVAELRRLSADAGVTILLAEQDARHALAVSDRGYVLALGRQVFEGTRAEMLASVAVRRSLLGTAGPDSTRLRRHDRGAAEAR</sequence>
<dbReference type="InterPro" id="IPR052156">
    <property type="entry name" value="BCAA_Transport_ATP-bd_LivF"/>
</dbReference>
<dbReference type="SUPFAM" id="SSF52540">
    <property type="entry name" value="P-loop containing nucleoside triphosphate hydrolases"/>
    <property type="match status" value="1"/>
</dbReference>
<comment type="similarity">
    <text evidence="1">Belongs to the ABC transporter superfamily.</text>
</comment>
<dbReference type="Pfam" id="PF00005">
    <property type="entry name" value="ABC_tran"/>
    <property type="match status" value="1"/>
</dbReference>
<feature type="domain" description="ABC transporter" evidence="6">
    <location>
        <begin position="3"/>
        <end position="239"/>
    </location>
</feature>
<evidence type="ECO:0000256" key="4">
    <source>
        <dbReference type="ARBA" id="ARBA00022840"/>
    </source>
</evidence>
<organism evidence="7 8">
    <name type="scientific">Jiangella mangrovi</name>
    <dbReference type="NCBI Taxonomy" id="1524084"/>
    <lineage>
        <taxon>Bacteria</taxon>
        <taxon>Bacillati</taxon>
        <taxon>Actinomycetota</taxon>
        <taxon>Actinomycetes</taxon>
        <taxon>Jiangellales</taxon>
        <taxon>Jiangellaceae</taxon>
        <taxon>Jiangella</taxon>
    </lineage>
</organism>
<gene>
    <name evidence="7" type="ORF">HD601_003482</name>
</gene>
<keyword evidence="8" id="KW-1185">Reference proteome</keyword>
<protein>
    <submittedName>
        <fullName evidence="7">Branched-chain amino acid transport system ATP-binding protein</fullName>
    </submittedName>
</protein>
<dbReference type="InterPro" id="IPR003439">
    <property type="entry name" value="ABC_transporter-like_ATP-bd"/>
</dbReference>
<dbReference type="GO" id="GO:0015807">
    <property type="term" value="P:L-amino acid transport"/>
    <property type="evidence" value="ECO:0007669"/>
    <property type="project" value="TreeGrafter"/>
</dbReference>
<reference evidence="7 8" key="1">
    <citation type="submission" date="2020-08" db="EMBL/GenBank/DDBJ databases">
        <title>Sequencing the genomes of 1000 actinobacteria strains.</title>
        <authorList>
            <person name="Klenk H.-P."/>
        </authorList>
    </citation>
    <scope>NUCLEOTIDE SEQUENCE [LARGE SCALE GENOMIC DNA]</scope>
    <source>
        <strain evidence="7 8">DSM 102122</strain>
    </source>
</reference>
<keyword evidence="3" id="KW-0547">Nucleotide-binding</keyword>
<dbReference type="GO" id="GO:0015658">
    <property type="term" value="F:branched-chain amino acid transmembrane transporter activity"/>
    <property type="evidence" value="ECO:0007669"/>
    <property type="project" value="TreeGrafter"/>
</dbReference>
<dbReference type="PANTHER" id="PTHR43820">
    <property type="entry name" value="HIGH-AFFINITY BRANCHED-CHAIN AMINO ACID TRANSPORT ATP-BINDING PROTEIN LIVF"/>
    <property type="match status" value="1"/>
</dbReference>
<dbReference type="Gene3D" id="3.40.50.300">
    <property type="entry name" value="P-loop containing nucleotide triphosphate hydrolases"/>
    <property type="match status" value="1"/>
</dbReference>
<keyword evidence="5" id="KW-0029">Amino-acid transport</keyword>
<name>A0A7W9LMA8_9ACTN</name>
<evidence type="ECO:0000256" key="1">
    <source>
        <dbReference type="ARBA" id="ARBA00005417"/>
    </source>
</evidence>
<evidence type="ECO:0000313" key="7">
    <source>
        <dbReference type="EMBL" id="MBB5788907.1"/>
    </source>
</evidence>
<evidence type="ECO:0000313" key="8">
    <source>
        <dbReference type="Proteomes" id="UP000542813"/>
    </source>
</evidence>
<evidence type="ECO:0000256" key="5">
    <source>
        <dbReference type="ARBA" id="ARBA00022970"/>
    </source>
</evidence>
<accession>A0A7W9LMA8</accession>
<dbReference type="PROSITE" id="PS50893">
    <property type="entry name" value="ABC_TRANSPORTER_2"/>
    <property type="match status" value="1"/>
</dbReference>
<evidence type="ECO:0000259" key="6">
    <source>
        <dbReference type="PROSITE" id="PS50893"/>
    </source>
</evidence>
<dbReference type="RefSeq" id="WP_184823895.1">
    <property type="nucleotide sequence ID" value="NZ_JACHMM010000001.1"/>
</dbReference>
<keyword evidence="2" id="KW-0813">Transport</keyword>
<dbReference type="InterPro" id="IPR027417">
    <property type="entry name" value="P-loop_NTPase"/>
</dbReference>
<evidence type="ECO:0000256" key="2">
    <source>
        <dbReference type="ARBA" id="ARBA00022448"/>
    </source>
</evidence>
<dbReference type="Proteomes" id="UP000542813">
    <property type="component" value="Unassembled WGS sequence"/>
</dbReference>
<dbReference type="GO" id="GO:0005524">
    <property type="term" value="F:ATP binding"/>
    <property type="evidence" value="ECO:0007669"/>
    <property type="project" value="UniProtKB-KW"/>
</dbReference>
<comment type="caution">
    <text evidence="7">The sequence shown here is derived from an EMBL/GenBank/DDBJ whole genome shotgun (WGS) entry which is preliminary data.</text>
</comment>
<keyword evidence="4 7" id="KW-0067">ATP-binding</keyword>
<evidence type="ECO:0000256" key="3">
    <source>
        <dbReference type="ARBA" id="ARBA00022741"/>
    </source>
</evidence>
<dbReference type="PANTHER" id="PTHR43820:SF4">
    <property type="entry name" value="HIGH-AFFINITY BRANCHED-CHAIN AMINO ACID TRANSPORT ATP-BINDING PROTEIN LIVF"/>
    <property type="match status" value="1"/>
</dbReference>
<dbReference type="InterPro" id="IPR003593">
    <property type="entry name" value="AAA+_ATPase"/>
</dbReference>
<dbReference type="GO" id="GO:0016887">
    <property type="term" value="F:ATP hydrolysis activity"/>
    <property type="evidence" value="ECO:0007669"/>
    <property type="project" value="InterPro"/>
</dbReference>
<proteinExistence type="inferred from homology"/>
<dbReference type="SMART" id="SM00382">
    <property type="entry name" value="AAA"/>
    <property type="match status" value="1"/>
</dbReference>
<dbReference type="AlphaFoldDB" id="A0A7W9LMA8"/>